<dbReference type="GO" id="GO:0004930">
    <property type="term" value="F:G protein-coupled receptor activity"/>
    <property type="evidence" value="ECO:0007669"/>
    <property type="project" value="UniProtKB-KW"/>
</dbReference>
<protein>
    <submittedName>
        <fullName evidence="12">G_PROTEIN_RECEP_F1_2 domain-containing protein</fullName>
    </submittedName>
</protein>
<keyword evidence="3 9" id="KW-0812">Transmembrane</keyword>
<evidence type="ECO:0000256" key="3">
    <source>
        <dbReference type="ARBA" id="ARBA00022692"/>
    </source>
</evidence>
<dbReference type="Gene3D" id="1.20.1070.10">
    <property type="entry name" value="Rhodopsin 7-helix transmembrane proteins"/>
    <property type="match status" value="2"/>
</dbReference>
<proteinExistence type="predicted"/>
<evidence type="ECO:0000256" key="8">
    <source>
        <dbReference type="ARBA" id="ARBA00023224"/>
    </source>
</evidence>
<dbReference type="PROSITE" id="PS50262">
    <property type="entry name" value="G_PROTEIN_RECEP_F1_2"/>
    <property type="match status" value="1"/>
</dbReference>
<dbReference type="Pfam" id="PF00001">
    <property type="entry name" value="7tm_1"/>
    <property type="match status" value="1"/>
</dbReference>
<evidence type="ECO:0000256" key="2">
    <source>
        <dbReference type="ARBA" id="ARBA00022475"/>
    </source>
</evidence>
<evidence type="ECO:0000256" key="1">
    <source>
        <dbReference type="ARBA" id="ARBA00004651"/>
    </source>
</evidence>
<keyword evidence="5" id="KW-0297">G-protein coupled receptor</keyword>
<feature type="transmembrane region" description="Helical" evidence="9">
    <location>
        <begin position="144"/>
        <end position="165"/>
    </location>
</feature>
<dbReference type="Proteomes" id="UP000035681">
    <property type="component" value="Unplaced"/>
</dbReference>
<dbReference type="InterPro" id="IPR000276">
    <property type="entry name" value="GPCR_Rhodpsn"/>
</dbReference>
<dbReference type="PANTHER" id="PTHR24229:SF40">
    <property type="entry name" value="ALLATOSTATIN C RECEPTOR 1-RELATED"/>
    <property type="match status" value="1"/>
</dbReference>
<evidence type="ECO:0000256" key="7">
    <source>
        <dbReference type="ARBA" id="ARBA00023170"/>
    </source>
</evidence>
<keyword evidence="4 9" id="KW-1133">Transmembrane helix</keyword>
<feature type="transmembrane region" description="Helical" evidence="9">
    <location>
        <begin position="177"/>
        <end position="200"/>
    </location>
</feature>
<dbReference type="PRINTS" id="PR00237">
    <property type="entry name" value="GPCRRHODOPSN"/>
</dbReference>
<keyword evidence="8" id="KW-0807">Transducer</keyword>
<dbReference type="WBParaSite" id="TCONS_00005345.p1">
    <property type="protein sequence ID" value="TCONS_00005345.p1"/>
    <property type="gene ID" value="XLOC_003653"/>
</dbReference>
<keyword evidence="2" id="KW-1003">Cell membrane</keyword>
<evidence type="ECO:0000256" key="9">
    <source>
        <dbReference type="SAM" id="Phobius"/>
    </source>
</evidence>
<comment type="subcellular location">
    <subcellularLocation>
        <location evidence="1">Cell membrane</location>
        <topology evidence="1">Multi-pass membrane protein</topology>
    </subcellularLocation>
</comment>
<evidence type="ECO:0000256" key="4">
    <source>
        <dbReference type="ARBA" id="ARBA00022989"/>
    </source>
</evidence>
<feature type="transmembrane region" description="Helical" evidence="9">
    <location>
        <begin position="51"/>
        <end position="74"/>
    </location>
</feature>
<dbReference type="GO" id="GO:0043005">
    <property type="term" value="C:neuron projection"/>
    <property type="evidence" value="ECO:0007669"/>
    <property type="project" value="TreeGrafter"/>
</dbReference>
<feature type="transmembrane region" description="Helical" evidence="9">
    <location>
        <begin position="94"/>
        <end position="113"/>
    </location>
</feature>
<keyword evidence="11" id="KW-1185">Reference proteome</keyword>
<dbReference type="AlphaFoldDB" id="A0AAF5D3Y9"/>
<keyword evidence="7" id="KW-0675">Receptor</keyword>
<feature type="domain" description="G-protein coupled receptors family 1 profile" evidence="10">
    <location>
        <begin position="22"/>
        <end position="121"/>
    </location>
</feature>
<reference evidence="12" key="1">
    <citation type="submission" date="2024-02" db="UniProtKB">
        <authorList>
            <consortium name="WormBaseParasite"/>
        </authorList>
    </citation>
    <scope>IDENTIFICATION</scope>
</reference>
<evidence type="ECO:0000256" key="5">
    <source>
        <dbReference type="ARBA" id="ARBA00023040"/>
    </source>
</evidence>
<accession>A0AAF5D3Y9</accession>
<name>A0AAF5D3Y9_STRER</name>
<dbReference type="PANTHER" id="PTHR24229">
    <property type="entry name" value="NEUROPEPTIDES RECEPTOR"/>
    <property type="match status" value="1"/>
</dbReference>
<evidence type="ECO:0000259" key="10">
    <source>
        <dbReference type="PROSITE" id="PS50262"/>
    </source>
</evidence>
<dbReference type="GO" id="GO:0005886">
    <property type="term" value="C:plasma membrane"/>
    <property type="evidence" value="ECO:0007669"/>
    <property type="project" value="UniProtKB-SubCell"/>
</dbReference>
<sequence>MNVTMLIMGAVYCVVFLIGFFGNLWVIIILSKVIYKNRSSMSQIFRNISSYILTLSIVDLMVLSMIPLLLGQMFCDSWPFGYFGCKLFWAVENINKILSIGILTIMSFERLMAVYKPFNKRPNNGSINMTASYIKKVTRSILKVSFFHLCCWGPFWIMLLIPVLNRINMIPDINYNYLFICKCITSFLPYINSMGNWYFYAVMNREIRNSTYGIVKRKDIVKIKELGSTVMHKISLRSSNNAYN</sequence>
<feature type="transmembrane region" description="Helical" evidence="9">
    <location>
        <begin position="6"/>
        <end position="30"/>
    </location>
</feature>
<dbReference type="InterPro" id="IPR017452">
    <property type="entry name" value="GPCR_Rhodpsn_7TM"/>
</dbReference>
<organism evidence="11 12">
    <name type="scientific">Strongyloides stercoralis</name>
    <name type="common">Threadworm</name>
    <dbReference type="NCBI Taxonomy" id="6248"/>
    <lineage>
        <taxon>Eukaryota</taxon>
        <taxon>Metazoa</taxon>
        <taxon>Ecdysozoa</taxon>
        <taxon>Nematoda</taxon>
        <taxon>Chromadorea</taxon>
        <taxon>Rhabditida</taxon>
        <taxon>Tylenchina</taxon>
        <taxon>Panagrolaimomorpha</taxon>
        <taxon>Strongyloidoidea</taxon>
        <taxon>Strongyloididae</taxon>
        <taxon>Strongyloides</taxon>
    </lineage>
</organism>
<evidence type="ECO:0000256" key="6">
    <source>
        <dbReference type="ARBA" id="ARBA00023136"/>
    </source>
</evidence>
<evidence type="ECO:0000313" key="12">
    <source>
        <dbReference type="WBParaSite" id="TCONS_00005345.p1"/>
    </source>
</evidence>
<keyword evidence="6 9" id="KW-0472">Membrane</keyword>
<dbReference type="GO" id="GO:0042277">
    <property type="term" value="F:peptide binding"/>
    <property type="evidence" value="ECO:0007669"/>
    <property type="project" value="TreeGrafter"/>
</dbReference>
<evidence type="ECO:0000313" key="11">
    <source>
        <dbReference type="Proteomes" id="UP000035681"/>
    </source>
</evidence>
<dbReference type="SUPFAM" id="SSF81321">
    <property type="entry name" value="Family A G protein-coupled receptor-like"/>
    <property type="match status" value="1"/>
</dbReference>